<evidence type="ECO:0000256" key="9">
    <source>
        <dbReference type="ARBA" id="ARBA00023180"/>
    </source>
</evidence>
<dbReference type="PANTHER" id="PTHR48061:SF46">
    <property type="entry name" value="LEUCINE-RICH REPEAT-CONTAINING N-TERMINAL PLANT-TYPE DOMAIN-CONTAINING PROTEIN"/>
    <property type="match status" value="1"/>
</dbReference>
<evidence type="ECO:0000256" key="3">
    <source>
        <dbReference type="ARBA" id="ARBA00022692"/>
    </source>
</evidence>
<proteinExistence type="predicted"/>
<evidence type="ECO:0000256" key="2">
    <source>
        <dbReference type="ARBA" id="ARBA00022614"/>
    </source>
</evidence>
<gene>
    <name evidence="12" type="ORF">HRI_004679500</name>
</gene>
<reference evidence="12" key="1">
    <citation type="submission" date="2023-05" db="EMBL/GenBank/DDBJ databases">
        <title>Genome and transcriptome analyses reveal genes involved in the formation of fine ridges on petal epidermal cells in Hibiscus trionum.</title>
        <authorList>
            <person name="Koshimizu S."/>
            <person name="Masuda S."/>
            <person name="Ishii T."/>
            <person name="Shirasu K."/>
            <person name="Hoshino A."/>
            <person name="Arita M."/>
        </authorList>
    </citation>
    <scope>NUCLEOTIDE SEQUENCE</scope>
    <source>
        <strain evidence="12">Hamamatsu line</strain>
    </source>
</reference>
<dbReference type="InterPro" id="IPR013210">
    <property type="entry name" value="LRR_N_plant-typ"/>
</dbReference>
<dbReference type="PANTHER" id="PTHR48061">
    <property type="entry name" value="LEUCINE-RICH REPEAT RECEPTOR PROTEIN KINASE EMS1-LIKE-RELATED"/>
    <property type="match status" value="1"/>
</dbReference>
<dbReference type="Pfam" id="PF08263">
    <property type="entry name" value="LRRNT_2"/>
    <property type="match status" value="1"/>
</dbReference>
<keyword evidence="4 10" id="KW-0732">Signal</keyword>
<protein>
    <submittedName>
        <fullName evidence="12">Receptor like protein 6</fullName>
    </submittedName>
</protein>
<organism evidence="12 13">
    <name type="scientific">Hibiscus trionum</name>
    <name type="common">Flower of an hour</name>
    <dbReference type="NCBI Taxonomy" id="183268"/>
    <lineage>
        <taxon>Eukaryota</taxon>
        <taxon>Viridiplantae</taxon>
        <taxon>Streptophyta</taxon>
        <taxon>Embryophyta</taxon>
        <taxon>Tracheophyta</taxon>
        <taxon>Spermatophyta</taxon>
        <taxon>Magnoliopsida</taxon>
        <taxon>eudicotyledons</taxon>
        <taxon>Gunneridae</taxon>
        <taxon>Pentapetalae</taxon>
        <taxon>rosids</taxon>
        <taxon>malvids</taxon>
        <taxon>Malvales</taxon>
        <taxon>Malvaceae</taxon>
        <taxon>Malvoideae</taxon>
        <taxon>Hibiscus</taxon>
    </lineage>
</organism>
<evidence type="ECO:0000313" key="12">
    <source>
        <dbReference type="EMBL" id="GMJ10103.1"/>
    </source>
</evidence>
<evidence type="ECO:0000256" key="4">
    <source>
        <dbReference type="ARBA" id="ARBA00022729"/>
    </source>
</evidence>
<dbReference type="Gene3D" id="3.80.10.10">
    <property type="entry name" value="Ribonuclease Inhibitor"/>
    <property type="match status" value="1"/>
</dbReference>
<sequence>MKALIPSCLVLFSLLFAYNSSAQTPSSSCPRDQSFALIQFSNSFSVQCSDISPCSILKAKTASWKKGTDCCLWDGVKCDTETGNVIGLHLSCSCLKQHPLPPPPPPSARPFQQ</sequence>
<keyword evidence="6" id="KW-1133">Transmembrane helix</keyword>
<comment type="subcellular location">
    <subcellularLocation>
        <location evidence="1">Membrane</location>
        <topology evidence="1">Single-pass type I membrane protein</topology>
    </subcellularLocation>
</comment>
<keyword evidence="5" id="KW-0677">Repeat</keyword>
<dbReference type="InterPro" id="IPR046956">
    <property type="entry name" value="RLP23-like"/>
</dbReference>
<evidence type="ECO:0000256" key="1">
    <source>
        <dbReference type="ARBA" id="ARBA00004479"/>
    </source>
</evidence>
<keyword evidence="9" id="KW-0325">Glycoprotein</keyword>
<feature type="domain" description="Leucine-rich repeat-containing N-terminal plant-type" evidence="11">
    <location>
        <begin position="32"/>
        <end position="79"/>
    </location>
</feature>
<keyword evidence="2" id="KW-0433">Leucine-rich repeat</keyword>
<dbReference type="GO" id="GO:0016020">
    <property type="term" value="C:membrane"/>
    <property type="evidence" value="ECO:0007669"/>
    <property type="project" value="UniProtKB-SubCell"/>
</dbReference>
<evidence type="ECO:0000313" key="13">
    <source>
        <dbReference type="Proteomes" id="UP001165190"/>
    </source>
</evidence>
<keyword evidence="8 12" id="KW-0675">Receptor</keyword>
<feature type="chain" id="PRO_5040879566" evidence="10">
    <location>
        <begin position="23"/>
        <end position="113"/>
    </location>
</feature>
<keyword evidence="7" id="KW-0472">Membrane</keyword>
<evidence type="ECO:0000256" key="6">
    <source>
        <dbReference type="ARBA" id="ARBA00022989"/>
    </source>
</evidence>
<evidence type="ECO:0000256" key="7">
    <source>
        <dbReference type="ARBA" id="ARBA00023136"/>
    </source>
</evidence>
<dbReference type="EMBL" id="BSYR01000056">
    <property type="protein sequence ID" value="GMJ10103.1"/>
    <property type="molecule type" value="Genomic_DNA"/>
</dbReference>
<keyword evidence="3" id="KW-0812">Transmembrane</keyword>
<name>A0A9W7MM56_HIBTR</name>
<dbReference type="AlphaFoldDB" id="A0A9W7MM56"/>
<evidence type="ECO:0000256" key="5">
    <source>
        <dbReference type="ARBA" id="ARBA00022737"/>
    </source>
</evidence>
<dbReference type="OrthoDB" id="992853at2759"/>
<dbReference type="Proteomes" id="UP001165190">
    <property type="component" value="Unassembled WGS sequence"/>
</dbReference>
<evidence type="ECO:0000256" key="8">
    <source>
        <dbReference type="ARBA" id="ARBA00023170"/>
    </source>
</evidence>
<comment type="caution">
    <text evidence="12">The sequence shown here is derived from an EMBL/GenBank/DDBJ whole genome shotgun (WGS) entry which is preliminary data.</text>
</comment>
<feature type="signal peptide" evidence="10">
    <location>
        <begin position="1"/>
        <end position="22"/>
    </location>
</feature>
<dbReference type="InterPro" id="IPR032675">
    <property type="entry name" value="LRR_dom_sf"/>
</dbReference>
<evidence type="ECO:0000259" key="11">
    <source>
        <dbReference type="Pfam" id="PF08263"/>
    </source>
</evidence>
<keyword evidence="13" id="KW-1185">Reference proteome</keyword>
<evidence type="ECO:0000256" key="10">
    <source>
        <dbReference type="SAM" id="SignalP"/>
    </source>
</evidence>
<accession>A0A9W7MM56</accession>